<reference evidence="8 9" key="1">
    <citation type="journal article" date="2015" name="Genome Announc.">
        <title>Expanding the biotechnology potential of lactobacilli through comparative genomics of 213 strains and associated genera.</title>
        <authorList>
            <person name="Sun Z."/>
            <person name="Harris H.M."/>
            <person name="McCann A."/>
            <person name="Guo C."/>
            <person name="Argimon S."/>
            <person name="Zhang W."/>
            <person name="Yang X."/>
            <person name="Jeffery I.B."/>
            <person name="Cooney J.C."/>
            <person name="Kagawa T.F."/>
            <person name="Liu W."/>
            <person name="Song Y."/>
            <person name="Salvetti E."/>
            <person name="Wrobel A."/>
            <person name="Rasinkangas P."/>
            <person name="Parkhill J."/>
            <person name="Rea M.C."/>
            <person name="O'Sullivan O."/>
            <person name="Ritari J."/>
            <person name="Douillard F.P."/>
            <person name="Paul Ross R."/>
            <person name="Yang R."/>
            <person name="Briner A.E."/>
            <person name="Felis G.E."/>
            <person name="de Vos W.M."/>
            <person name="Barrangou R."/>
            <person name="Klaenhammer T.R."/>
            <person name="Caufield P.W."/>
            <person name="Cui Y."/>
            <person name="Zhang H."/>
            <person name="O'Toole P.W."/>
        </authorList>
    </citation>
    <scope>NUCLEOTIDE SEQUENCE [LARGE SCALE GENOMIC DNA]</scope>
    <source>
        <strain evidence="8 9">DSM 20515</strain>
    </source>
</reference>
<protein>
    <recommendedName>
        <fullName evidence="7">SSD domain-containing protein</fullName>
    </recommendedName>
</protein>
<dbReference type="PANTHER" id="PTHR33406">
    <property type="entry name" value="MEMBRANE PROTEIN MJ1562-RELATED"/>
    <property type="match status" value="1"/>
</dbReference>
<feature type="transmembrane region" description="Helical" evidence="6">
    <location>
        <begin position="232"/>
        <end position="251"/>
    </location>
</feature>
<dbReference type="EMBL" id="AYYR01000009">
    <property type="protein sequence ID" value="KRM77653.1"/>
    <property type="molecule type" value="Genomic_DNA"/>
</dbReference>
<keyword evidence="3 6" id="KW-0812">Transmembrane</keyword>
<evidence type="ECO:0000313" key="9">
    <source>
        <dbReference type="Proteomes" id="UP000051845"/>
    </source>
</evidence>
<feature type="transmembrane region" description="Helical" evidence="6">
    <location>
        <begin position="272"/>
        <end position="292"/>
    </location>
</feature>
<comment type="subcellular location">
    <subcellularLocation>
        <location evidence="1">Cell membrane</location>
        <topology evidence="1">Multi-pass membrane protein</topology>
    </subcellularLocation>
</comment>
<keyword evidence="4 6" id="KW-1133">Transmembrane helix</keyword>
<feature type="transmembrane region" description="Helical" evidence="6">
    <location>
        <begin position="513"/>
        <end position="533"/>
    </location>
</feature>
<keyword evidence="2" id="KW-1003">Cell membrane</keyword>
<dbReference type="STRING" id="33960.TY91_02105"/>
<evidence type="ECO:0000256" key="2">
    <source>
        <dbReference type="ARBA" id="ARBA00022475"/>
    </source>
</evidence>
<dbReference type="PROSITE" id="PS50156">
    <property type="entry name" value="SSD"/>
    <property type="match status" value="1"/>
</dbReference>
<feature type="transmembrane region" description="Helical" evidence="6">
    <location>
        <begin position="180"/>
        <end position="200"/>
    </location>
</feature>
<dbReference type="Proteomes" id="UP000051845">
    <property type="component" value="Unassembled WGS sequence"/>
</dbReference>
<proteinExistence type="predicted"/>
<dbReference type="AlphaFoldDB" id="A0A0R2BFX7"/>
<feature type="transmembrane region" description="Helical" evidence="6">
    <location>
        <begin position="298"/>
        <end position="331"/>
    </location>
</feature>
<dbReference type="PANTHER" id="PTHR33406:SF13">
    <property type="entry name" value="MEMBRANE PROTEIN YDFJ"/>
    <property type="match status" value="1"/>
</dbReference>
<dbReference type="RefSeq" id="WP_056996026.1">
    <property type="nucleotide sequence ID" value="NZ_AYYR01000009.1"/>
</dbReference>
<evidence type="ECO:0000256" key="6">
    <source>
        <dbReference type="SAM" id="Phobius"/>
    </source>
</evidence>
<gene>
    <name evidence="8" type="ORF">FC82_GL003020</name>
</gene>
<feature type="transmembrane region" description="Helical" evidence="6">
    <location>
        <begin position="629"/>
        <end position="648"/>
    </location>
</feature>
<feature type="transmembrane region" description="Helical" evidence="6">
    <location>
        <begin position="581"/>
        <end position="602"/>
    </location>
</feature>
<evidence type="ECO:0000256" key="5">
    <source>
        <dbReference type="ARBA" id="ARBA00023136"/>
    </source>
</evidence>
<dbReference type="GO" id="GO:0005886">
    <property type="term" value="C:plasma membrane"/>
    <property type="evidence" value="ECO:0007669"/>
    <property type="project" value="UniProtKB-SubCell"/>
</dbReference>
<feature type="transmembrane region" description="Helical" evidence="6">
    <location>
        <begin position="540"/>
        <end position="561"/>
    </location>
</feature>
<evidence type="ECO:0000256" key="1">
    <source>
        <dbReference type="ARBA" id="ARBA00004651"/>
    </source>
</evidence>
<feature type="transmembrane region" description="Helical" evidence="6">
    <location>
        <begin position="654"/>
        <end position="682"/>
    </location>
</feature>
<accession>A0A0R2BFX7</accession>
<dbReference type="InterPro" id="IPR050545">
    <property type="entry name" value="Mycobact_MmpL"/>
</dbReference>
<feature type="transmembrane region" description="Helical" evidence="6">
    <location>
        <begin position="207"/>
        <end position="226"/>
    </location>
</feature>
<feature type="domain" description="SSD" evidence="7">
    <location>
        <begin position="182"/>
        <end position="329"/>
    </location>
</feature>
<dbReference type="SUPFAM" id="SSF82866">
    <property type="entry name" value="Multidrug efflux transporter AcrB transmembrane domain"/>
    <property type="match status" value="2"/>
</dbReference>
<sequence length="703" mass="75221">MTKFLGKLSDFIYHHAVATIALVIVVLGVVGGVAYHEGSNFSAASLNIKGTESQKALNVVKKDYTTSATSGASEKIVFRAKSGKLTDKKKTAAINKLVKKVAKNKQVSTVATPMQQQNIVKNGKYGYATVQFKKKATDVSQHSIDKLVKATKITKKAGIQTELGGDLTINALDTGEKSEVYGLIAAIIILAVTFASLLVAGMPIISAVLGLGISVLGTLILSNFITISSADLSLSGMVGLAVGIDYGLFIISRYREEFKAHHNRELALRRSLTIAGKSVIFAGATILVALLAMGTLGIGFLTVMGICGALSVLTAVFTALTFIPATLVLIGRHATGEKRNRFFGIFGKLNQKQGYGRFIMKYKALVSLVAVIGLIAIAVPVSHINLGLPNDGVKSTHYTERRAYDLMAKGYGKGNSATLVVLAKTDSKAKVNAAFEKLSNDKNVVSVTPAMASPKSKRMYMMTVTPKYDGNNVKTKKLVSEIRAQSNKNGVPKLLVTGTTAINIDMSSMLMKALPKFAIIIVLFAFLLLMVIFRSLLIPLIAVLGFVLSLLATLGALVFVVQEGHGMNLLGVTGTMPILNFAPVILIGILFGLAMDYEVFLVSRIREIYERTGDTRRAVIEALSSNGKAVFAAALIMSAVFMGFVFAGDSTVKSIGLALTFGIFFDAFVVRMVLVPAMIALLGNANWYLPKWLDHIIPHVAID</sequence>
<dbReference type="Pfam" id="PF03176">
    <property type="entry name" value="MMPL"/>
    <property type="match status" value="2"/>
</dbReference>
<name>A0A0R2BFX7_SECCO</name>
<feature type="transmembrane region" description="Helical" evidence="6">
    <location>
        <begin position="362"/>
        <end position="381"/>
    </location>
</feature>
<organism evidence="8 9">
    <name type="scientific">Secundilactobacillus collinoides DSM 20515 = JCM 1123</name>
    <dbReference type="NCBI Taxonomy" id="1423733"/>
    <lineage>
        <taxon>Bacteria</taxon>
        <taxon>Bacillati</taxon>
        <taxon>Bacillota</taxon>
        <taxon>Bacilli</taxon>
        <taxon>Lactobacillales</taxon>
        <taxon>Lactobacillaceae</taxon>
        <taxon>Secundilactobacillus</taxon>
    </lineage>
</organism>
<feature type="transmembrane region" description="Helical" evidence="6">
    <location>
        <begin position="12"/>
        <end position="35"/>
    </location>
</feature>
<evidence type="ECO:0000256" key="4">
    <source>
        <dbReference type="ARBA" id="ARBA00022989"/>
    </source>
</evidence>
<evidence type="ECO:0000259" key="7">
    <source>
        <dbReference type="PROSITE" id="PS50156"/>
    </source>
</evidence>
<dbReference type="Gene3D" id="1.20.1640.10">
    <property type="entry name" value="Multidrug efflux transporter AcrB transmembrane domain"/>
    <property type="match status" value="2"/>
</dbReference>
<comment type="caution">
    <text evidence="8">The sequence shown here is derived from an EMBL/GenBank/DDBJ whole genome shotgun (WGS) entry which is preliminary data.</text>
</comment>
<dbReference type="InterPro" id="IPR004869">
    <property type="entry name" value="MMPL_dom"/>
</dbReference>
<dbReference type="InterPro" id="IPR000731">
    <property type="entry name" value="SSD"/>
</dbReference>
<evidence type="ECO:0000313" key="8">
    <source>
        <dbReference type="EMBL" id="KRM77653.1"/>
    </source>
</evidence>
<dbReference type="PATRIC" id="fig|1423733.4.peg.3144"/>
<evidence type="ECO:0000256" key="3">
    <source>
        <dbReference type="ARBA" id="ARBA00022692"/>
    </source>
</evidence>
<keyword evidence="5 6" id="KW-0472">Membrane</keyword>